<organism evidence="1">
    <name type="scientific">marine sediment metagenome</name>
    <dbReference type="NCBI Taxonomy" id="412755"/>
    <lineage>
        <taxon>unclassified sequences</taxon>
        <taxon>metagenomes</taxon>
        <taxon>ecological metagenomes</taxon>
    </lineage>
</organism>
<evidence type="ECO:0000313" key="1">
    <source>
        <dbReference type="EMBL" id="GAG94605.1"/>
    </source>
</evidence>
<sequence>MDDFEKGKKLIVEGMELFCKLYDPYIKVMEGAKLLGLPDFFVET</sequence>
<dbReference type="EMBL" id="BART01027562">
    <property type="protein sequence ID" value="GAG94605.1"/>
    <property type="molecule type" value="Genomic_DNA"/>
</dbReference>
<comment type="caution">
    <text evidence="1">The sequence shown here is derived from an EMBL/GenBank/DDBJ whole genome shotgun (WGS) entry which is preliminary data.</text>
</comment>
<accession>X1BHW6</accession>
<gene>
    <name evidence="1" type="ORF">S01H4_48844</name>
</gene>
<proteinExistence type="predicted"/>
<reference evidence="1" key="1">
    <citation type="journal article" date="2014" name="Front. Microbiol.">
        <title>High frequency of phylogenetically diverse reductive dehalogenase-homologous genes in deep subseafloor sedimentary metagenomes.</title>
        <authorList>
            <person name="Kawai M."/>
            <person name="Futagami T."/>
            <person name="Toyoda A."/>
            <person name="Takaki Y."/>
            <person name="Nishi S."/>
            <person name="Hori S."/>
            <person name="Arai W."/>
            <person name="Tsubouchi T."/>
            <person name="Morono Y."/>
            <person name="Uchiyama I."/>
            <person name="Ito T."/>
            <person name="Fujiyama A."/>
            <person name="Inagaki F."/>
            <person name="Takami H."/>
        </authorList>
    </citation>
    <scope>NUCLEOTIDE SEQUENCE</scope>
    <source>
        <strain evidence="1">Expedition CK06-06</strain>
    </source>
</reference>
<feature type="non-terminal residue" evidence="1">
    <location>
        <position position="44"/>
    </location>
</feature>
<dbReference type="AlphaFoldDB" id="X1BHW6"/>
<name>X1BHW6_9ZZZZ</name>
<protein>
    <submittedName>
        <fullName evidence="1">Uncharacterized protein</fullName>
    </submittedName>
</protein>